<dbReference type="InterPro" id="IPR013154">
    <property type="entry name" value="ADH-like_N"/>
</dbReference>
<organism evidence="20 21">
    <name type="scientific">Astatotilapia calliptera</name>
    <name type="common">Eastern happy</name>
    <name type="synonym">Chromis callipterus</name>
    <dbReference type="NCBI Taxonomy" id="8154"/>
    <lineage>
        <taxon>Eukaryota</taxon>
        <taxon>Metazoa</taxon>
        <taxon>Chordata</taxon>
        <taxon>Craniata</taxon>
        <taxon>Vertebrata</taxon>
        <taxon>Euteleostomi</taxon>
        <taxon>Actinopterygii</taxon>
        <taxon>Neopterygii</taxon>
        <taxon>Teleostei</taxon>
        <taxon>Neoteleostei</taxon>
        <taxon>Acanthomorphata</taxon>
        <taxon>Ovalentaria</taxon>
        <taxon>Cichlomorphae</taxon>
        <taxon>Cichliformes</taxon>
        <taxon>Cichlidae</taxon>
        <taxon>African cichlids</taxon>
        <taxon>Pseudocrenilabrinae</taxon>
        <taxon>Haplochromini</taxon>
        <taxon>Astatotilapia</taxon>
    </lineage>
</organism>
<dbReference type="GO" id="GO:0008270">
    <property type="term" value="F:zinc ion binding"/>
    <property type="evidence" value="ECO:0007669"/>
    <property type="project" value="InterPro"/>
</dbReference>
<keyword evidence="5" id="KW-0831">Ubiquinone biosynthesis</keyword>
<comment type="catalytic activity">
    <reaction evidence="15">
        <text>a 3-demethylubiquinone + NADH + 2 H(+) = a 3-demethylubiquinol + NAD(+)</text>
        <dbReference type="Rhea" id="RHEA:83235"/>
        <dbReference type="Rhea" id="RHEA-COMP:10914"/>
        <dbReference type="Rhea" id="RHEA-COMP:19654"/>
        <dbReference type="ChEBI" id="CHEBI:15378"/>
        <dbReference type="ChEBI" id="CHEBI:57540"/>
        <dbReference type="ChEBI" id="CHEBI:57945"/>
        <dbReference type="ChEBI" id="CHEBI:84422"/>
        <dbReference type="ChEBI" id="CHEBI:231825"/>
    </reaction>
</comment>
<evidence type="ECO:0000256" key="10">
    <source>
        <dbReference type="ARBA" id="ARBA00022946"/>
    </source>
</evidence>
<dbReference type="PROSITE" id="PS01162">
    <property type="entry name" value="QOR_ZETA_CRYSTAL"/>
    <property type="match status" value="1"/>
</dbReference>
<protein>
    <recommendedName>
        <fullName evidence="18">NAD(P)H oxidoreductase RTN4IP1, mitochondrial</fullName>
    </recommendedName>
</protein>
<keyword evidence="6" id="KW-0547">Nucleotide-binding</keyword>
<gene>
    <name evidence="20" type="primary">RTN4IP1</name>
</gene>
<evidence type="ECO:0000256" key="14">
    <source>
        <dbReference type="ARBA" id="ARBA00050485"/>
    </source>
</evidence>
<dbReference type="InterPro" id="IPR011032">
    <property type="entry name" value="GroES-like_sf"/>
</dbReference>
<dbReference type="GO" id="GO:0007399">
    <property type="term" value="P:nervous system development"/>
    <property type="evidence" value="ECO:0007669"/>
    <property type="project" value="UniProtKB-KW"/>
</dbReference>
<keyword evidence="13" id="KW-0472">Membrane</keyword>
<keyword evidence="11" id="KW-0560">Oxidoreductase</keyword>
<evidence type="ECO:0000256" key="13">
    <source>
        <dbReference type="ARBA" id="ARBA00023136"/>
    </source>
</evidence>
<evidence type="ECO:0000256" key="7">
    <source>
        <dbReference type="ARBA" id="ARBA00022787"/>
    </source>
</evidence>
<proteinExistence type="inferred from homology"/>
<keyword evidence="9" id="KW-0524">Neurogenesis</keyword>
<dbReference type="AlphaFoldDB" id="A0AAX7V7W5"/>
<keyword evidence="21" id="KW-1185">Reference proteome</keyword>
<dbReference type="FunFam" id="3.40.50.720:FF:000147">
    <property type="entry name" value="Reticulon-4-interacting protein 1 homolog, mitochondrial"/>
    <property type="match status" value="1"/>
</dbReference>
<comment type="catalytic activity">
    <reaction evidence="16">
        <text>3-demethylubiquinone-10 + NADH + 2 H(+) = 3-demethylubiquinol-10 + NAD(+)</text>
        <dbReference type="Rhea" id="RHEA:83243"/>
        <dbReference type="ChEBI" id="CHEBI:15378"/>
        <dbReference type="ChEBI" id="CHEBI:57540"/>
        <dbReference type="ChEBI" id="CHEBI:57945"/>
        <dbReference type="ChEBI" id="CHEBI:64182"/>
        <dbReference type="ChEBI" id="CHEBI:231824"/>
    </reaction>
</comment>
<dbReference type="InterPro" id="IPR036291">
    <property type="entry name" value="NAD(P)-bd_dom_sf"/>
</dbReference>
<keyword evidence="7" id="KW-1000">Mitochondrion outer membrane</keyword>
<keyword evidence="8" id="KW-0521">NADP</keyword>
<dbReference type="InterPro" id="IPR020843">
    <property type="entry name" value="ER"/>
</dbReference>
<evidence type="ECO:0000256" key="5">
    <source>
        <dbReference type="ARBA" id="ARBA00022688"/>
    </source>
</evidence>
<dbReference type="InterPro" id="IPR013149">
    <property type="entry name" value="ADH-like_C"/>
</dbReference>
<comment type="subcellular location">
    <subcellularLocation>
        <location evidence="2">Mitochondrion matrix</location>
    </subcellularLocation>
    <subcellularLocation>
        <location evidence="1">Mitochondrion outer membrane</location>
    </subcellularLocation>
</comment>
<evidence type="ECO:0000256" key="6">
    <source>
        <dbReference type="ARBA" id="ARBA00022741"/>
    </source>
</evidence>
<keyword evidence="12" id="KW-0496">Mitochondrion</keyword>
<dbReference type="Proteomes" id="UP000265100">
    <property type="component" value="Chromosome 19"/>
</dbReference>
<reference evidence="20 21" key="1">
    <citation type="submission" date="2018-05" db="EMBL/GenBank/DDBJ databases">
        <authorList>
            <person name="Datahose"/>
        </authorList>
    </citation>
    <scope>NUCLEOTIDE SEQUENCE</scope>
</reference>
<name>A0AAX7V7W5_ASTCA</name>
<dbReference type="GO" id="GO:0005759">
    <property type="term" value="C:mitochondrial matrix"/>
    <property type="evidence" value="ECO:0007669"/>
    <property type="project" value="UniProtKB-SubCell"/>
</dbReference>
<evidence type="ECO:0000256" key="11">
    <source>
        <dbReference type="ARBA" id="ARBA00023002"/>
    </source>
</evidence>
<feature type="domain" description="Enoyl reductase (ER)" evidence="19">
    <location>
        <begin position="55"/>
        <end position="369"/>
    </location>
</feature>
<dbReference type="Pfam" id="PF00107">
    <property type="entry name" value="ADH_zinc_N"/>
    <property type="match status" value="1"/>
</dbReference>
<evidence type="ECO:0000256" key="18">
    <source>
        <dbReference type="ARBA" id="ARBA00071154"/>
    </source>
</evidence>
<dbReference type="PANTHER" id="PTHR11695:SF294">
    <property type="entry name" value="RETICULON-4-INTERACTING PROTEIN 1, MITOCHONDRIAL"/>
    <property type="match status" value="1"/>
</dbReference>
<dbReference type="GO" id="GO:0005741">
    <property type="term" value="C:mitochondrial outer membrane"/>
    <property type="evidence" value="ECO:0007669"/>
    <property type="project" value="UniProtKB-SubCell"/>
</dbReference>
<evidence type="ECO:0000256" key="4">
    <source>
        <dbReference type="ARBA" id="ARBA00010371"/>
    </source>
</evidence>
<evidence type="ECO:0000256" key="2">
    <source>
        <dbReference type="ARBA" id="ARBA00004305"/>
    </source>
</evidence>
<dbReference type="FunFam" id="3.90.180.10:FF:000009">
    <property type="entry name" value="Reticulon-4-interacting protein 1, mitochondrial"/>
    <property type="match status" value="1"/>
</dbReference>
<evidence type="ECO:0000313" key="21">
    <source>
        <dbReference type="Proteomes" id="UP000265100"/>
    </source>
</evidence>
<dbReference type="InterPro" id="IPR037397">
    <property type="entry name" value="RTN4IP1"/>
</dbReference>
<comment type="pathway">
    <text evidence="3">Cofactor biosynthesis; ubiquinone biosynthesis.</text>
</comment>
<evidence type="ECO:0000259" key="19">
    <source>
        <dbReference type="SMART" id="SM00829"/>
    </source>
</evidence>
<evidence type="ECO:0000256" key="15">
    <source>
        <dbReference type="ARBA" id="ARBA00050566"/>
    </source>
</evidence>
<evidence type="ECO:0000256" key="3">
    <source>
        <dbReference type="ARBA" id="ARBA00004749"/>
    </source>
</evidence>
<comment type="catalytic activity">
    <reaction evidence="17">
        <text>a 3-demethylubiquinone + NADPH + 2 H(+) = a 3-demethylubiquinol + NADP(+)</text>
        <dbReference type="Rhea" id="RHEA:83239"/>
        <dbReference type="Rhea" id="RHEA-COMP:10914"/>
        <dbReference type="Rhea" id="RHEA-COMP:19654"/>
        <dbReference type="ChEBI" id="CHEBI:15378"/>
        <dbReference type="ChEBI" id="CHEBI:57783"/>
        <dbReference type="ChEBI" id="CHEBI:58349"/>
        <dbReference type="ChEBI" id="CHEBI:84422"/>
        <dbReference type="ChEBI" id="CHEBI:231825"/>
    </reaction>
</comment>
<reference evidence="20" key="3">
    <citation type="submission" date="2025-08" db="UniProtKB">
        <authorList>
            <consortium name="Ensembl"/>
        </authorList>
    </citation>
    <scope>IDENTIFICATION</scope>
</reference>
<reference evidence="20" key="4">
    <citation type="submission" date="2025-09" db="UniProtKB">
        <authorList>
            <consortium name="Ensembl"/>
        </authorList>
    </citation>
    <scope>IDENTIFICATION</scope>
</reference>
<evidence type="ECO:0000256" key="1">
    <source>
        <dbReference type="ARBA" id="ARBA00004294"/>
    </source>
</evidence>
<evidence type="ECO:0000256" key="9">
    <source>
        <dbReference type="ARBA" id="ARBA00022902"/>
    </source>
</evidence>
<dbReference type="SMART" id="SM00829">
    <property type="entry name" value="PKS_ER"/>
    <property type="match status" value="1"/>
</dbReference>
<dbReference type="GeneTree" id="ENSGT00880000138028"/>
<dbReference type="PANTHER" id="PTHR11695">
    <property type="entry name" value="ALCOHOL DEHYDROGENASE RELATED"/>
    <property type="match status" value="1"/>
</dbReference>
<dbReference type="GO" id="GO:0016491">
    <property type="term" value="F:oxidoreductase activity"/>
    <property type="evidence" value="ECO:0007669"/>
    <property type="project" value="UniProtKB-KW"/>
</dbReference>
<dbReference type="Ensembl" id="ENSACLT00000071443.1">
    <property type="protein sequence ID" value="ENSACLP00000077137.1"/>
    <property type="gene ID" value="ENSACLG00000017885.2"/>
</dbReference>
<dbReference type="CDD" id="cd08248">
    <property type="entry name" value="RTN4I1"/>
    <property type="match status" value="1"/>
</dbReference>
<dbReference type="InterPro" id="IPR050700">
    <property type="entry name" value="YIM1/Zinc_Alcohol_DH_Fams"/>
</dbReference>
<accession>A0AAX7V7W5</accession>
<evidence type="ECO:0000256" key="16">
    <source>
        <dbReference type="ARBA" id="ARBA00051102"/>
    </source>
</evidence>
<dbReference type="Pfam" id="PF08240">
    <property type="entry name" value="ADH_N"/>
    <property type="match status" value="1"/>
</dbReference>
<sequence length="445" mass="48520">MLKMTSLRRLVHSRVLLHLSESPGVHSSLPRCARLLSTSSRCRTVMPAWVIDKYGSNEVLRFTKNASFPIINYPNEVIVKVFAAGLSPIDVAMRGGYGAATLSMKRDPLNIKQSGSEFPLVLGRDVSGVIMECGLDVKHFREGDEVWAAIPPWKQGSLAEFVLLSANEVSHKPKCLSHIEAAAIPYVATTAWSALVNTGGLRKDNCANKRILILGGSGGVGTFAVQMVKAWGAHVTVTCSQNAEQFLRGLGADHVVDYTAGPVEEPLSALEKFDLILDNVGGDTESWALKLLKPWSGAKYVTLVTPFMQNTDRLGVADGMMQSAATVASKALKHLMKGVHYRWGFFAPSGCALDEIRDMVDAKQHVFILSSFSHPNRSQQMAPPLPEPGSAGGFFLLKGSFSFPLLPKCLLIGGQMIVGFFSVSMKRLEATYVVIWRYINKIELN</sequence>
<dbReference type="InterPro" id="IPR002364">
    <property type="entry name" value="Quin_OxRdtase/zeta-crystal_CS"/>
</dbReference>
<comment type="similarity">
    <text evidence="4">Belongs to the zinc-containing alcohol dehydrogenase family. Quinone oxidoreductase subfamily.</text>
</comment>
<evidence type="ECO:0000256" key="8">
    <source>
        <dbReference type="ARBA" id="ARBA00022857"/>
    </source>
</evidence>
<dbReference type="SUPFAM" id="SSF50129">
    <property type="entry name" value="GroES-like"/>
    <property type="match status" value="1"/>
</dbReference>
<dbReference type="Gene3D" id="3.90.180.10">
    <property type="entry name" value="Medium-chain alcohol dehydrogenases, catalytic domain"/>
    <property type="match status" value="1"/>
</dbReference>
<dbReference type="Gene3D" id="3.40.50.720">
    <property type="entry name" value="NAD(P)-binding Rossmann-like Domain"/>
    <property type="match status" value="1"/>
</dbReference>
<evidence type="ECO:0000313" key="20">
    <source>
        <dbReference type="Ensembl" id="ENSACLP00000077137.1"/>
    </source>
</evidence>
<reference evidence="21" key="2">
    <citation type="submission" date="2023-03" db="EMBL/GenBank/DDBJ databases">
        <authorList>
            <consortium name="Wellcome Sanger Institute Data Sharing"/>
        </authorList>
    </citation>
    <scope>NUCLEOTIDE SEQUENCE [LARGE SCALE GENOMIC DNA]</scope>
</reference>
<comment type="catalytic activity">
    <reaction evidence="14">
        <text>3-demethylubiquinone-10 + NADPH + 2 H(+) = 3-demethylubiquinol-10 + NADP(+)</text>
        <dbReference type="Rhea" id="RHEA:83247"/>
        <dbReference type="ChEBI" id="CHEBI:15378"/>
        <dbReference type="ChEBI" id="CHEBI:57783"/>
        <dbReference type="ChEBI" id="CHEBI:58349"/>
        <dbReference type="ChEBI" id="CHEBI:64182"/>
        <dbReference type="ChEBI" id="CHEBI:231824"/>
    </reaction>
</comment>
<evidence type="ECO:0000256" key="12">
    <source>
        <dbReference type="ARBA" id="ARBA00023128"/>
    </source>
</evidence>
<dbReference type="GO" id="GO:0000166">
    <property type="term" value="F:nucleotide binding"/>
    <property type="evidence" value="ECO:0007669"/>
    <property type="project" value="UniProtKB-KW"/>
</dbReference>
<keyword evidence="10" id="KW-0809">Transit peptide</keyword>
<dbReference type="SUPFAM" id="SSF51735">
    <property type="entry name" value="NAD(P)-binding Rossmann-fold domains"/>
    <property type="match status" value="1"/>
</dbReference>
<dbReference type="GO" id="GO:0006744">
    <property type="term" value="P:ubiquinone biosynthetic process"/>
    <property type="evidence" value="ECO:0007669"/>
    <property type="project" value="UniProtKB-KW"/>
</dbReference>
<evidence type="ECO:0000256" key="17">
    <source>
        <dbReference type="ARBA" id="ARBA00051220"/>
    </source>
</evidence>